<gene>
    <name evidence="3" type="ORF">LX78_02353</name>
</gene>
<protein>
    <recommendedName>
        <fullName evidence="5">CHRD domain-containing protein</fullName>
    </recommendedName>
</protein>
<name>A0A316DIG0_9FLAO</name>
<evidence type="ECO:0000256" key="1">
    <source>
        <dbReference type="ARBA" id="ARBA00010457"/>
    </source>
</evidence>
<dbReference type="EMBL" id="QGGP01000006">
    <property type="protein sequence ID" value="PWK17954.1"/>
    <property type="molecule type" value="Genomic_DNA"/>
</dbReference>
<keyword evidence="4" id="KW-1185">Reference proteome</keyword>
<evidence type="ECO:0000256" key="2">
    <source>
        <dbReference type="SAM" id="SignalP"/>
    </source>
</evidence>
<evidence type="ECO:0008006" key="5">
    <source>
        <dbReference type="Google" id="ProtNLM"/>
    </source>
</evidence>
<comment type="similarity">
    <text evidence="1">Belongs to the Cu-Zn superoxide dismutase family.</text>
</comment>
<dbReference type="GO" id="GO:0006801">
    <property type="term" value="P:superoxide metabolic process"/>
    <property type="evidence" value="ECO:0007669"/>
    <property type="project" value="InterPro"/>
</dbReference>
<accession>A0A316DIG0</accession>
<reference evidence="3 4" key="1">
    <citation type="submission" date="2018-05" db="EMBL/GenBank/DDBJ databases">
        <title>Genomic Encyclopedia of Archaeal and Bacterial Type Strains, Phase II (KMG-II): from individual species to whole genera.</title>
        <authorList>
            <person name="Goeker M."/>
        </authorList>
    </citation>
    <scope>NUCLEOTIDE SEQUENCE [LARGE SCALE GENOMIC DNA]</scope>
    <source>
        <strain evidence="3 4">DSM 22637</strain>
    </source>
</reference>
<dbReference type="AlphaFoldDB" id="A0A316DIG0"/>
<feature type="signal peptide" evidence="2">
    <location>
        <begin position="1"/>
        <end position="33"/>
    </location>
</feature>
<feature type="chain" id="PRO_5016452044" description="CHRD domain-containing protein" evidence="2">
    <location>
        <begin position="34"/>
        <end position="410"/>
    </location>
</feature>
<sequence>MCNITNNLILIMKKNFKSLFLVLPLVLFFSCSGDDNITPIPSSQISKTFALGSIDDNSVTGTAKFIKNEDNSTTVELDFTAIPTGGSHPAHIHYNTAAEGGGIAITLGTVNGDTGFSSITFTTLDDGTPITYDELMSFDGYINVHESETQLNIIVAQGDIGQNELTGVSKTYSLGEKDIPGISGTAVFSERENGEALAVIQLSNTISGEMHPAHIHNNTAVEGGNIAFTFNPVDGDTGKSVTNVSQLDDAISFLYLDVVDFDGYINVHESDMTLGTIIAQGDIGQNELTGESIVYLLSEVDMSGVSGRTTFYGRTNGEALAVIELQNTPIDGVHPAYIYSNDVATTGDIIFTFNPVDGNTGISQTNLAVLDNDTVFGFEDVLGVNGHINVHLSEILINMIIAQGNIGSND</sequence>
<dbReference type="InterPro" id="IPR036423">
    <property type="entry name" value="SOD-like_Cu/Zn_dom_sf"/>
</dbReference>
<dbReference type="Gene3D" id="2.60.40.200">
    <property type="entry name" value="Superoxide dismutase, copper/zinc binding domain"/>
    <property type="match status" value="1"/>
</dbReference>
<proteinExistence type="inferred from homology"/>
<evidence type="ECO:0000313" key="4">
    <source>
        <dbReference type="Proteomes" id="UP000245430"/>
    </source>
</evidence>
<keyword evidence="2" id="KW-0732">Signal</keyword>
<dbReference type="GO" id="GO:0046872">
    <property type="term" value="F:metal ion binding"/>
    <property type="evidence" value="ECO:0007669"/>
    <property type="project" value="InterPro"/>
</dbReference>
<dbReference type="Proteomes" id="UP000245430">
    <property type="component" value="Unassembled WGS sequence"/>
</dbReference>
<comment type="caution">
    <text evidence="3">The sequence shown here is derived from an EMBL/GenBank/DDBJ whole genome shotgun (WGS) entry which is preliminary data.</text>
</comment>
<dbReference type="SUPFAM" id="SSF49329">
    <property type="entry name" value="Cu,Zn superoxide dismutase-like"/>
    <property type="match status" value="3"/>
</dbReference>
<organism evidence="3 4">
    <name type="scientific">Xanthomarina spongicola</name>
    <dbReference type="NCBI Taxonomy" id="570520"/>
    <lineage>
        <taxon>Bacteria</taxon>
        <taxon>Pseudomonadati</taxon>
        <taxon>Bacteroidota</taxon>
        <taxon>Flavobacteriia</taxon>
        <taxon>Flavobacteriales</taxon>
        <taxon>Flavobacteriaceae</taxon>
        <taxon>Xanthomarina</taxon>
    </lineage>
</organism>
<evidence type="ECO:0000313" key="3">
    <source>
        <dbReference type="EMBL" id="PWK17954.1"/>
    </source>
</evidence>